<dbReference type="Proteomes" id="UP000767947">
    <property type="component" value="Unassembled WGS sequence"/>
</dbReference>
<evidence type="ECO:0000313" key="2">
    <source>
        <dbReference type="EMBL" id="NMH25433.1"/>
    </source>
</evidence>
<accession>A0ABX1QWF0</accession>
<organism evidence="2 3">
    <name type="scientific">Flavobacterium solisilvae</name>
    <dbReference type="NCBI Taxonomy" id="1852019"/>
    <lineage>
        <taxon>Bacteria</taxon>
        <taxon>Pseudomonadati</taxon>
        <taxon>Bacteroidota</taxon>
        <taxon>Flavobacteriia</taxon>
        <taxon>Flavobacteriales</taxon>
        <taxon>Flavobacteriaceae</taxon>
        <taxon>Flavobacterium</taxon>
    </lineage>
</organism>
<name>A0ABX1QWF0_9FLAO</name>
<feature type="transmembrane region" description="Helical" evidence="1">
    <location>
        <begin position="48"/>
        <end position="68"/>
    </location>
</feature>
<reference evidence="2 3" key="1">
    <citation type="submission" date="2020-02" db="EMBL/GenBank/DDBJ databases">
        <title>Flavobacterium sp. genome.</title>
        <authorList>
            <person name="Jung H.S."/>
            <person name="Baek J.H."/>
            <person name="Jeon C.O."/>
        </authorList>
    </citation>
    <scope>NUCLEOTIDE SEQUENCE [LARGE SCALE GENOMIC DNA]</scope>
    <source>
        <strain evidence="2 3">SE-s27</strain>
    </source>
</reference>
<keyword evidence="1" id="KW-1133">Transmembrane helix</keyword>
<keyword evidence="1" id="KW-0812">Transmembrane</keyword>
<comment type="caution">
    <text evidence="2">The sequence shown here is derived from an EMBL/GenBank/DDBJ whole genome shotgun (WGS) entry which is preliminary data.</text>
</comment>
<dbReference type="RefSeq" id="WP_169524123.1">
    <property type="nucleotide sequence ID" value="NZ_JAAMPT010000207.1"/>
</dbReference>
<dbReference type="EMBL" id="JAAMPT010000207">
    <property type="protein sequence ID" value="NMH25433.1"/>
    <property type="molecule type" value="Genomic_DNA"/>
</dbReference>
<evidence type="ECO:0000313" key="3">
    <source>
        <dbReference type="Proteomes" id="UP000767947"/>
    </source>
</evidence>
<protein>
    <recommendedName>
        <fullName evidence="4">Anti-sigma factor</fullName>
    </recommendedName>
</protein>
<gene>
    <name evidence="2" type="ORF">G6042_09150</name>
</gene>
<evidence type="ECO:0000256" key="1">
    <source>
        <dbReference type="SAM" id="Phobius"/>
    </source>
</evidence>
<proteinExistence type="predicted"/>
<evidence type="ECO:0008006" key="4">
    <source>
        <dbReference type="Google" id="ProtNLM"/>
    </source>
</evidence>
<keyword evidence="1" id="KW-0472">Membrane</keyword>
<sequence length="234" mass="26678">MEPNNIENQIREKLNSREIQPSAQAWDRLDAMLTVAEEKKTKRSFFSFKFIGIAASVLVFVTLGLFYFNQKNITIETQNTVVETENGSKETPDSKFQIPNIENKQNNEVAVSNEKMTTHNPKLETRNSQPTSNEVSIITQNQEEAIVNQEIVSPKQEVKTIKKTSMVDVDELLASVEKDRKKETKVSKSNINIDAKSLLSEVDTELDMSFRQRVLNTVNKNYKSVKEAVANRNH</sequence>
<keyword evidence="3" id="KW-1185">Reference proteome</keyword>